<dbReference type="RefSeq" id="WP_133289214.1">
    <property type="nucleotide sequence ID" value="NZ_SMSJ01000015.1"/>
</dbReference>
<dbReference type="AlphaFoldDB" id="A0A4R5QFM5"/>
<gene>
    <name evidence="2" type="ORF">E2C06_13945</name>
</gene>
<reference evidence="2 3" key="1">
    <citation type="journal article" date="2016" name="J. Microbiol.">
        <title>Dankookia rubra gen. nov., sp. nov., an alphaproteobacterium isolated from sediment of a shallow stream.</title>
        <authorList>
            <person name="Kim W.H."/>
            <person name="Kim D.H."/>
            <person name="Kang K."/>
            <person name="Ahn T.Y."/>
        </authorList>
    </citation>
    <scope>NUCLEOTIDE SEQUENCE [LARGE SCALE GENOMIC DNA]</scope>
    <source>
        <strain evidence="2 3">JCM30602</strain>
    </source>
</reference>
<dbReference type="Pfam" id="PF03401">
    <property type="entry name" value="TctC"/>
    <property type="match status" value="1"/>
</dbReference>
<dbReference type="EMBL" id="SMSJ01000015">
    <property type="protein sequence ID" value="TDH62062.1"/>
    <property type="molecule type" value="Genomic_DNA"/>
</dbReference>
<evidence type="ECO:0000313" key="2">
    <source>
        <dbReference type="EMBL" id="TDH62062.1"/>
    </source>
</evidence>
<evidence type="ECO:0000313" key="3">
    <source>
        <dbReference type="Proteomes" id="UP000295096"/>
    </source>
</evidence>
<dbReference type="InterPro" id="IPR005064">
    <property type="entry name" value="BUG"/>
</dbReference>
<dbReference type="InterPro" id="IPR006311">
    <property type="entry name" value="TAT_signal"/>
</dbReference>
<keyword evidence="3" id="KW-1185">Reference proteome</keyword>
<comment type="caution">
    <text evidence="2">The sequence shown here is derived from an EMBL/GenBank/DDBJ whole genome shotgun (WGS) entry which is preliminary data.</text>
</comment>
<organism evidence="2 3">
    <name type="scientific">Dankookia rubra</name>
    <dbReference type="NCBI Taxonomy" id="1442381"/>
    <lineage>
        <taxon>Bacteria</taxon>
        <taxon>Pseudomonadati</taxon>
        <taxon>Pseudomonadota</taxon>
        <taxon>Alphaproteobacteria</taxon>
        <taxon>Acetobacterales</taxon>
        <taxon>Roseomonadaceae</taxon>
        <taxon>Dankookia</taxon>
    </lineage>
</organism>
<dbReference type="Proteomes" id="UP000295096">
    <property type="component" value="Unassembled WGS sequence"/>
</dbReference>
<dbReference type="PIRSF" id="PIRSF017082">
    <property type="entry name" value="YflP"/>
    <property type="match status" value="1"/>
</dbReference>
<comment type="similarity">
    <text evidence="1">Belongs to the UPF0065 (bug) family.</text>
</comment>
<dbReference type="InterPro" id="IPR042100">
    <property type="entry name" value="Bug_dom1"/>
</dbReference>
<dbReference type="SUPFAM" id="SSF53850">
    <property type="entry name" value="Periplasmic binding protein-like II"/>
    <property type="match status" value="1"/>
</dbReference>
<dbReference type="OrthoDB" id="7257798at2"/>
<dbReference type="Gene3D" id="3.40.190.150">
    <property type="entry name" value="Bordetella uptake gene, domain 1"/>
    <property type="match status" value="1"/>
</dbReference>
<dbReference type="Gene3D" id="3.40.190.10">
    <property type="entry name" value="Periplasmic binding protein-like II"/>
    <property type="match status" value="1"/>
</dbReference>
<evidence type="ECO:0000256" key="1">
    <source>
        <dbReference type="ARBA" id="ARBA00006987"/>
    </source>
</evidence>
<accession>A0A4R5QFM5</accession>
<dbReference type="PANTHER" id="PTHR42928:SF5">
    <property type="entry name" value="BLR1237 PROTEIN"/>
    <property type="match status" value="1"/>
</dbReference>
<dbReference type="PROSITE" id="PS51318">
    <property type="entry name" value="TAT"/>
    <property type="match status" value="1"/>
</dbReference>
<dbReference type="PANTHER" id="PTHR42928">
    <property type="entry name" value="TRICARBOXYLATE-BINDING PROTEIN"/>
    <property type="match status" value="1"/>
</dbReference>
<proteinExistence type="inferred from homology"/>
<sequence>MPRIGHLIGRRGALLGAPALLATAGLRPAAAQAWPGRQVRIVVGFAAGGANDIMARLIAGKLGERIPGTAFVVENRPGAGTLLAAENVARSAPDGTSFLYASTSTLITLMVNRGSGLDPVRDFAAVTMAQSSPLLMVSRPDFPARTLPELLALARQRPVTVSHPGTGGINHLAMALLTQRTGVDFTLVPYTGNQPSLTALVRGDVDVAHDSFFATKGLLANGSIRPIAVTSAQPAAAMPAVPTVAATVPGYEVLFWGGVMAPRGVPEPILDRMAAEVDAILHLPDVVERVSSFGADAVGRGRAQYARTIAEDWARWGAVVREIGLKGD</sequence>
<protein>
    <submittedName>
        <fullName evidence="2">Tripartite tricarboxylate transporter substrate binding protein</fullName>
    </submittedName>
</protein>
<name>A0A4R5QFM5_9PROT</name>